<protein>
    <submittedName>
        <fullName evidence="3">FBA_2 domain-containing protein</fullName>
    </submittedName>
</protein>
<organism evidence="2 3">
    <name type="scientific">Caenorhabditis tropicalis</name>
    <dbReference type="NCBI Taxonomy" id="1561998"/>
    <lineage>
        <taxon>Eukaryota</taxon>
        <taxon>Metazoa</taxon>
        <taxon>Ecdysozoa</taxon>
        <taxon>Nematoda</taxon>
        <taxon>Chromadorea</taxon>
        <taxon>Rhabditida</taxon>
        <taxon>Rhabditina</taxon>
        <taxon>Rhabditomorpha</taxon>
        <taxon>Rhabditoidea</taxon>
        <taxon>Rhabditidae</taxon>
        <taxon>Peloderinae</taxon>
        <taxon>Caenorhabditis</taxon>
    </lineage>
</organism>
<reference evidence="3" key="1">
    <citation type="submission" date="2016-11" db="UniProtKB">
        <authorList>
            <consortium name="WormBaseParasite"/>
        </authorList>
    </citation>
    <scope>IDENTIFICATION</scope>
</reference>
<feature type="domain" description="Sdz-33 F-box" evidence="1">
    <location>
        <begin position="47"/>
        <end position="104"/>
    </location>
</feature>
<dbReference type="Pfam" id="PF07735">
    <property type="entry name" value="FBA_2"/>
    <property type="match status" value="1"/>
</dbReference>
<keyword evidence="2" id="KW-1185">Reference proteome</keyword>
<sequence>MVVDDLVVSKVYPHPIDNKFYESIQVRNSLTFDFISFMDPESPVFSINHICFHGSKWVTKDHLLKFRGRSIAIQGADSIRTDEVIEFIDNWLNGSNTKLEFMCIISHKKPSIVFNKKEIVERFNVFPWDPKKRGARFNCIQTMGMSSLIDPLDCTQGMDIERKSDGMLATIMMEDFHFRFYIDPITTT</sequence>
<accession>A0A1I7TIR6</accession>
<name>A0A1I7TIR6_9PELO</name>
<dbReference type="AlphaFoldDB" id="A0A1I7TIR6"/>
<dbReference type="InterPro" id="IPR012885">
    <property type="entry name" value="F-box_Sdz-33"/>
</dbReference>
<dbReference type="PANTHER" id="PTHR21503:SF8">
    <property type="entry name" value="F-BOX ASSOCIATED DOMAIN-CONTAINING PROTEIN-RELATED"/>
    <property type="match status" value="1"/>
</dbReference>
<dbReference type="WBParaSite" id="Csp11.Scaffold625.g6335.t2">
    <property type="protein sequence ID" value="Csp11.Scaffold625.g6335.t2"/>
    <property type="gene ID" value="Csp11.Scaffold625.g6335"/>
</dbReference>
<evidence type="ECO:0000259" key="1">
    <source>
        <dbReference type="Pfam" id="PF07735"/>
    </source>
</evidence>
<dbReference type="Proteomes" id="UP000095282">
    <property type="component" value="Unplaced"/>
</dbReference>
<dbReference type="PANTHER" id="PTHR21503">
    <property type="entry name" value="F-BOX-CONTAINING HYPOTHETICAL PROTEIN C.ELEGANS"/>
    <property type="match status" value="1"/>
</dbReference>
<evidence type="ECO:0000313" key="2">
    <source>
        <dbReference type="Proteomes" id="UP000095282"/>
    </source>
</evidence>
<proteinExistence type="predicted"/>
<evidence type="ECO:0000313" key="3">
    <source>
        <dbReference type="WBParaSite" id="Csp11.Scaffold625.g6335.t2"/>
    </source>
</evidence>